<evidence type="ECO:0000256" key="3">
    <source>
        <dbReference type="ARBA" id="ARBA00023163"/>
    </source>
</evidence>
<accession>A0A0M3AIZ4</accession>
<proteinExistence type="predicted"/>
<dbReference type="SMART" id="SM00421">
    <property type="entry name" value="HTH_LUXR"/>
    <property type="match status" value="1"/>
</dbReference>
<dbReference type="PATRIC" id="fig|56193.3.peg.4563"/>
<dbReference type="GO" id="GO:0003677">
    <property type="term" value="F:DNA binding"/>
    <property type="evidence" value="ECO:0007669"/>
    <property type="project" value="UniProtKB-KW"/>
</dbReference>
<dbReference type="PANTHER" id="PTHR44688:SF16">
    <property type="entry name" value="DNA-BINDING TRANSCRIPTIONAL ACTIVATOR DEVR_DOSR"/>
    <property type="match status" value="1"/>
</dbReference>
<dbReference type="Proteomes" id="UP000033874">
    <property type="component" value="Unassembled WGS sequence"/>
</dbReference>
<comment type="caution">
    <text evidence="6">The sequence shown here is derived from an EMBL/GenBank/DDBJ whole genome shotgun (WGS) entry which is preliminary data.</text>
</comment>
<dbReference type="InterPro" id="IPR000014">
    <property type="entry name" value="PAS"/>
</dbReference>
<reference evidence="6 7" key="1">
    <citation type="submission" date="2015-04" db="EMBL/GenBank/DDBJ databases">
        <title>Genome sequence of aromatic hydrocarbons-degrading Sphingobium chungbukense DJ77.</title>
        <authorList>
            <person name="Kim Y.-C."/>
            <person name="Chae J.-C."/>
        </authorList>
    </citation>
    <scope>NUCLEOTIDE SEQUENCE [LARGE SCALE GENOMIC DNA]</scope>
    <source>
        <strain evidence="6 7">DJ77</strain>
    </source>
</reference>
<dbReference type="EMBL" id="LBIC01000012">
    <property type="protein sequence ID" value="KKW90062.1"/>
    <property type="molecule type" value="Genomic_DNA"/>
</dbReference>
<protein>
    <recommendedName>
        <fullName evidence="5">HTH luxR-type domain-containing protein</fullName>
    </recommendedName>
</protein>
<dbReference type="Gene3D" id="3.30.450.20">
    <property type="entry name" value="PAS domain"/>
    <property type="match status" value="1"/>
</dbReference>
<keyword evidence="3" id="KW-0804">Transcription</keyword>
<dbReference type="InterPro" id="IPR013655">
    <property type="entry name" value="PAS_fold_3"/>
</dbReference>
<organism evidence="6 7">
    <name type="scientific">Sphingobium chungbukense</name>
    <dbReference type="NCBI Taxonomy" id="56193"/>
    <lineage>
        <taxon>Bacteria</taxon>
        <taxon>Pseudomonadati</taxon>
        <taxon>Pseudomonadota</taxon>
        <taxon>Alphaproteobacteria</taxon>
        <taxon>Sphingomonadales</taxon>
        <taxon>Sphingomonadaceae</taxon>
        <taxon>Sphingobium</taxon>
    </lineage>
</organism>
<evidence type="ECO:0000313" key="6">
    <source>
        <dbReference type="EMBL" id="KKW90062.1"/>
    </source>
</evidence>
<evidence type="ECO:0000313" key="7">
    <source>
        <dbReference type="Proteomes" id="UP000033874"/>
    </source>
</evidence>
<dbReference type="Pfam" id="PF08447">
    <property type="entry name" value="PAS_3"/>
    <property type="match status" value="1"/>
</dbReference>
<dbReference type="Gene3D" id="2.10.70.100">
    <property type="match status" value="1"/>
</dbReference>
<keyword evidence="7" id="KW-1185">Reference proteome</keyword>
<keyword evidence="2" id="KW-0238">DNA-binding</keyword>
<evidence type="ECO:0000256" key="1">
    <source>
        <dbReference type="ARBA" id="ARBA00023015"/>
    </source>
</evidence>
<dbReference type="CDD" id="cd06170">
    <property type="entry name" value="LuxR_C_like"/>
    <property type="match status" value="1"/>
</dbReference>
<gene>
    <name evidence="6" type="ORF">YP76_21695</name>
</gene>
<dbReference type="InterPro" id="IPR016032">
    <property type="entry name" value="Sig_transdc_resp-reg_C-effctor"/>
</dbReference>
<evidence type="ECO:0000256" key="4">
    <source>
        <dbReference type="SAM" id="MobiDB-lite"/>
    </source>
</evidence>
<sequence length="225" mass="25514">MRLPGTEKYNRLYFSLLAAGLGIWDYDIARGSLYCCRKWHEILGLDHHLHRIDSIESFKRFIHLEDVDQATLVDSNHLSFLIENDKRYHAEFRIVRPSGEVRWISSVACILDNGAGHLQAIGCIRDITEFETESCPSDQKHSFPGKYGPHRPPSGPFDDPGDVVLTGKERECLVWVSAGKTAWETAVIMDLSPRTIEFHLNKAIRKLNAANKVHAAVIAVRKKLI</sequence>
<dbReference type="Pfam" id="PF00196">
    <property type="entry name" value="GerE"/>
    <property type="match status" value="1"/>
</dbReference>
<dbReference type="PROSITE" id="PS50043">
    <property type="entry name" value="HTH_LUXR_2"/>
    <property type="match status" value="1"/>
</dbReference>
<dbReference type="PRINTS" id="PR00038">
    <property type="entry name" value="HTHLUXR"/>
</dbReference>
<dbReference type="Gene3D" id="1.10.10.10">
    <property type="entry name" value="Winged helix-like DNA-binding domain superfamily/Winged helix DNA-binding domain"/>
    <property type="match status" value="1"/>
</dbReference>
<dbReference type="SUPFAM" id="SSF55785">
    <property type="entry name" value="PYP-like sensor domain (PAS domain)"/>
    <property type="match status" value="1"/>
</dbReference>
<evidence type="ECO:0000259" key="5">
    <source>
        <dbReference type="PROSITE" id="PS50043"/>
    </source>
</evidence>
<dbReference type="SUPFAM" id="SSF46894">
    <property type="entry name" value="C-terminal effector domain of the bipartite response regulators"/>
    <property type="match status" value="1"/>
</dbReference>
<dbReference type="InterPro" id="IPR036388">
    <property type="entry name" value="WH-like_DNA-bd_sf"/>
</dbReference>
<dbReference type="GO" id="GO:0006355">
    <property type="term" value="P:regulation of DNA-templated transcription"/>
    <property type="evidence" value="ECO:0007669"/>
    <property type="project" value="InterPro"/>
</dbReference>
<dbReference type="CDD" id="cd00130">
    <property type="entry name" value="PAS"/>
    <property type="match status" value="1"/>
</dbReference>
<dbReference type="SMART" id="SM00086">
    <property type="entry name" value="PAC"/>
    <property type="match status" value="1"/>
</dbReference>
<feature type="region of interest" description="Disordered" evidence="4">
    <location>
        <begin position="136"/>
        <end position="156"/>
    </location>
</feature>
<name>A0A0M3AIZ4_9SPHN</name>
<dbReference type="AlphaFoldDB" id="A0A0M3AIZ4"/>
<keyword evidence="1" id="KW-0805">Transcription regulation</keyword>
<dbReference type="InterPro" id="IPR001610">
    <property type="entry name" value="PAC"/>
</dbReference>
<dbReference type="InterPro" id="IPR035965">
    <property type="entry name" value="PAS-like_dom_sf"/>
</dbReference>
<feature type="domain" description="HTH luxR-type" evidence="5">
    <location>
        <begin position="158"/>
        <end position="223"/>
    </location>
</feature>
<dbReference type="STRING" id="56193.YP76_21695"/>
<evidence type="ECO:0000256" key="2">
    <source>
        <dbReference type="ARBA" id="ARBA00023125"/>
    </source>
</evidence>
<dbReference type="InterPro" id="IPR000792">
    <property type="entry name" value="Tscrpt_reg_LuxR_C"/>
</dbReference>
<dbReference type="PANTHER" id="PTHR44688">
    <property type="entry name" value="DNA-BINDING TRANSCRIPTIONAL ACTIVATOR DEVR_DOSR"/>
    <property type="match status" value="1"/>
</dbReference>